<keyword evidence="6" id="KW-1185">Reference proteome</keyword>
<evidence type="ECO:0000259" key="4">
    <source>
        <dbReference type="PROSITE" id="PS50994"/>
    </source>
</evidence>
<dbReference type="InterPro" id="IPR001584">
    <property type="entry name" value="Integrase_cat-core"/>
</dbReference>
<dbReference type="GO" id="GO:0046872">
    <property type="term" value="F:metal ion binding"/>
    <property type="evidence" value="ECO:0007669"/>
    <property type="project" value="UniProtKB-KW"/>
</dbReference>
<evidence type="ECO:0000256" key="2">
    <source>
        <dbReference type="ARBA" id="ARBA00022801"/>
    </source>
</evidence>
<dbReference type="SUPFAM" id="SSF53098">
    <property type="entry name" value="Ribonuclease H-like"/>
    <property type="match status" value="1"/>
</dbReference>
<dbReference type="PANTHER" id="PTHR42648:SF18">
    <property type="entry name" value="RETROTRANSPOSON, UNCLASSIFIED-LIKE PROTEIN"/>
    <property type="match status" value="1"/>
</dbReference>
<keyword evidence="2" id="KW-0378">Hydrolase</keyword>
<sequence>MSDDNSMSKVPRFVTIGHLNFKALKTLKDTQMVTGLPSFKTQDITCADCFNGKQTKQAQPKQTSWRASKVLEFIHSDICGPISPESKSDYCKQQGIKRQLTTAFTPKQNGVAERRNRTIMNMVRSLLSAKQMPKYLWSEVVVWSTYVLNRCPTITVKGKTPQEAWSGRKPDVDNLKVWECLAHVHIPKWEEDTFTSNTDHQNEYITNDQDGNAENEQVVDQGNAGNDHDDVQENADNNQDTSQESDQSSEPTSNDDHPPQNTASSQAGQSSRQVRRSHRQPAWMMDYVSGSEISEDEVNMTQIEEDDPISYEVATRSKKLRDAMDQEINLITKNNNWTLTTLPQKGKKVGVRWIYKTKRDENGDISKHKAKLVEKGYVQQHGIDYTEVFAPVARMDTVRRILSMAAQRSWRIYQLDVKSAFLHGELEEEVYIEQPRGYEKQGEEDKVYKLHKALCGLK</sequence>
<dbReference type="Pfam" id="PF07727">
    <property type="entry name" value="RVT_2"/>
    <property type="match status" value="1"/>
</dbReference>
<dbReference type="PANTHER" id="PTHR42648">
    <property type="entry name" value="TRANSPOSASE, PUTATIVE-RELATED"/>
    <property type="match status" value="1"/>
</dbReference>
<dbReference type="EMBL" id="BAABME010003511">
    <property type="protein sequence ID" value="GAA0159049.1"/>
    <property type="molecule type" value="Genomic_DNA"/>
</dbReference>
<dbReference type="InterPro" id="IPR012337">
    <property type="entry name" value="RNaseH-like_sf"/>
</dbReference>
<keyword evidence="5" id="KW-0472">Membrane</keyword>
<dbReference type="Proteomes" id="UP001454036">
    <property type="component" value="Unassembled WGS sequence"/>
</dbReference>
<gene>
    <name evidence="5" type="ORF">LIER_15927</name>
</gene>
<dbReference type="InterPro" id="IPR013103">
    <property type="entry name" value="RVT_2"/>
</dbReference>
<dbReference type="GO" id="GO:0003676">
    <property type="term" value="F:nucleic acid binding"/>
    <property type="evidence" value="ECO:0007669"/>
    <property type="project" value="InterPro"/>
</dbReference>
<proteinExistence type="predicted"/>
<evidence type="ECO:0000256" key="1">
    <source>
        <dbReference type="ARBA" id="ARBA00022723"/>
    </source>
</evidence>
<dbReference type="GO" id="GO:0015074">
    <property type="term" value="P:DNA integration"/>
    <property type="evidence" value="ECO:0007669"/>
    <property type="project" value="InterPro"/>
</dbReference>
<keyword evidence="5" id="KW-0812">Transmembrane</keyword>
<reference evidence="5 6" key="1">
    <citation type="submission" date="2024-01" db="EMBL/GenBank/DDBJ databases">
        <title>The complete chloroplast genome sequence of Lithospermum erythrorhizon: insights into the phylogenetic relationship among Boraginaceae species and the maternal lineages of purple gromwells.</title>
        <authorList>
            <person name="Okada T."/>
            <person name="Watanabe K."/>
        </authorList>
    </citation>
    <scope>NUCLEOTIDE SEQUENCE [LARGE SCALE GENOMIC DNA]</scope>
</reference>
<name>A0AAV3Q4N8_LITER</name>
<feature type="region of interest" description="Disordered" evidence="3">
    <location>
        <begin position="219"/>
        <end position="283"/>
    </location>
</feature>
<evidence type="ECO:0000313" key="6">
    <source>
        <dbReference type="Proteomes" id="UP001454036"/>
    </source>
</evidence>
<feature type="compositionally biased region" description="Polar residues" evidence="3">
    <location>
        <begin position="259"/>
        <end position="268"/>
    </location>
</feature>
<protein>
    <submittedName>
        <fullName evidence="5">Transmembrane signal receptor</fullName>
    </submittedName>
</protein>
<feature type="compositionally biased region" description="Low complexity" evidence="3">
    <location>
        <begin position="236"/>
        <end position="252"/>
    </location>
</feature>
<organism evidence="5 6">
    <name type="scientific">Lithospermum erythrorhizon</name>
    <name type="common">Purple gromwell</name>
    <name type="synonym">Lithospermum officinale var. erythrorhizon</name>
    <dbReference type="NCBI Taxonomy" id="34254"/>
    <lineage>
        <taxon>Eukaryota</taxon>
        <taxon>Viridiplantae</taxon>
        <taxon>Streptophyta</taxon>
        <taxon>Embryophyta</taxon>
        <taxon>Tracheophyta</taxon>
        <taxon>Spermatophyta</taxon>
        <taxon>Magnoliopsida</taxon>
        <taxon>eudicotyledons</taxon>
        <taxon>Gunneridae</taxon>
        <taxon>Pentapetalae</taxon>
        <taxon>asterids</taxon>
        <taxon>lamiids</taxon>
        <taxon>Boraginales</taxon>
        <taxon>Boraginaceae</taxon>
        <taxon>Boraginoideae</taxon>
        <taxon>Lithospermeae</taxon>
        <taxon>Lithospermum</taxon>
    </lineage>
</organism>
<evidence type="ECO:0000256" key="3">
    <source>
        <dbReference type="SAM" id="MobiDB-lite"/>
    </source>
</evidence>
<dbReference type="InterPro" id="IPR039537">
    <property type="entry name" value="Retrotran_Ty1/copia-like"/>
</dbReference>
<comment type="caution">
    <text evidence="5">The sequence shown here is derived from an EMBL/GenBank/DDBJ whole genome shotgun (WGS) entry which is preliminary data.</text>
</comment>
<dbReference type="SUPFAM" id="SSF56672">
    <property type="entry name" value="DNA/RNA polymerases"/>
    <property type="match status" value="1"/>
</dbReference>
<dbReference type="Gene3D" id="3.30.420.10">
    <property type="entry name" value="Ribonuclease H-like superfamily/Ribonuclease H"/>
    <property type="match status" value="1"/>
</dbReference>
<accession>A0AAV3Q4N8</accession>
<dbReference type="PROSITE" id="PS50994">
    <property type="entry name" value="INTEGRASE"/>
    <property type="match status" value="1"/>
</dbReference>
<dbReference type="AlphaFoldDB" id="A0AAV3Q4N8"/>
<dbReference type="InterPro" id="IPR036397">
    <property type="entry name" value="RNaseH_sf"/>
</dbReference>
<keyword evidence="5" id="KW-0675">Receptor</keyword>
<dbReference type="InterPro" id="IPR043502">
    <property type="entry name" value="DNA/RNA_pol_sf"/>
</dbReference>
<feature type="domain" description="Integrase catalytic" evidence="4">
    <location>
        <begin position="72"/>
        <end position="169"/>
    </location>
</feature>
<dbReference type="GO" id="GO:0016787">
    <property type="term" value="F:hydrolase activity"/>
    <property type="evidence" value="ECO:0007669"/>
    <property type="project" value="UniProtKB-KW"/>
</dbReference>
<keyword evidence="1" id="KW-0479">Metal-binding</keyword>
<evidence type="ECO:0000313" key="5">
    <source>
        <dbReference type="EMBL" id="GAA0159049.1"/>
    </source>
</evidence>